<evidence type="ECO:0000256" key="5">
    <source>
        <dbReference type="PROSITE-ProRule" id="PRU01240"/>
    </source>
</evidence>
<evidence type="ECO:0000313" key="9">
    <source>
        <dbReference type="Proteomes" id="UP000236723"/>
    </source>
</evidence>
<dbReference type="Gene3D" id="3.40.50.200">
    <property type="entry name" value="Peptidase S8/S53 domain"/>
    <property type="match status" value="1"/>
</dbReference>
<proteinExistence type="inferred from homology"/>
<dbReference type="PANTHER" id="PTHR43806">
    <property type="entry name" value="PEPTIDASE S8"/>
    <property type="match status" value="1"/>
</dbReference>
<reference evidence="9" key="1">
    <citation type="submission" date="2016-10" db="EMBL/GenBank/DDBJ databases">
        <authorList>
            <person name="Varghese N."/>
            <person name="Submissions S."/>
        </authorList>
    </citation>
    <scope>NUCLEOTIDE SEQUENCE [LARGE SCALE GENOMIC DNA]</scope>
    <source>
        <strain evidence="9">DSM 43163</strain>
    </source>
</reference>
<keyword evidence="2 8" id="KW-0645">Protease</keyword>
<organism evidence="8 9">
    <name type="scientific">Thermomonospora echinospora</name>
    <dbReference type="NCBI Taxonomy" id="1992"/>
    <lineage>
        <taxon>Bacteria</taxon>
        <taxon>Bacillati</taxon>
        <taxon>Actinomycetota</taxon>
        <taxon>Actinomycetes</taxon>
        <taxon>Streptosporangiales</taxon>
        <taxon>Thermomonosporaceae</taxon>
        <taxon>Thermomonospora</taxon>
    </lineage>
</organism>
<evidence type="ECO:0000256" key="3">
    <source>
        <dbReference type="ARBA" id="ARBA00022801"/>
    </source>
</evidence>
<dbReference type="GO" id="GO:0004252">
    <property type="term" value="F:serine-type endopeptidase activity"/>
    <property type="evidence" value="ECO:0007669"/>
    <property type="project" value="InterPro"/>
</dbReference>
<dbReference type="GO" id="GO:0006508">
    <property type="term" value="P:proteolysis"/>
    <property type="evidence" value="ECO:0007669"/>
    <property type="project" value="UniProtKB-KW"/>
</dbReference>
<dbReference type="PANTHER" id="PTHR43806:SF11">
    <property type="entry name" value="CEREVISIN-RELATED"/>
    <property type="match status" value="1"/>
</dbReference>
<dbReference type="SUPFAM" id="SSF49373">
    <property type="entry name" value="Invasin/intimin cell-adhesion fragments"/>
    <property type="match status" value="1"/>
</dbReference>
<dbReference type="EMBL" id="FNVO01000003">
    <property type="protein sequence ID" value="SEG12812.1"/>
    <property type="molecule type" value="Genomic_DNA"/>
</dbReference>
<name>A0A1H5XMC4_9ACTN</name>
<comment type="caution">
    <text evidence="5">Lacks conserved residue(s) required for the propagation of feature annotation.</text>
</comment>
<evidence type="ECO:0000256" key="6">
    <source>
        <dbReference type="SAM" id="MobiDB-lite"/>
    </source>
</evidence>
<dbReference type="PROSITE" id="PS51892">
    <property type="entry name" value="SUBTILASE"/>
    <property type="match status" value="1"/>
</dbReference>
<protein>
    <submittedName>
        <fullName evidence="8">Serine protease, subtilisin family</fullName>
    </submittedName>
</protein>
<dbReference type="InterPro" id="IPR000209">
    <property type="entry name" value="Peptidase_S8/S53_dom"/>
</dbReference>
<evidence type="ECO:0000313" key="8">
    <source>
        <dbReference type="EMBL" id="SEG12812.1"/>
    </source>
</evidence>
<dbReference type="Pfam" id="PF00082">
    <property type="entry name" value="Peptidase_S8"/>
    <property type="match status" value="1"/>
</dbReference>
<dbReference type="SUPFAM" id="SSF52743">
    <property type="entry name" value="Subtilisin-like"/>
    <property type="match status" value="1"/>
</dbReference>
<evidence type="ECO:0000256" key="4">
    <source>
        <dbReference type="ARBA" id="ARBA00022825"/>
    </source>
</evidence>
<sequence>MASTASTGQPRGEGRGRSRARTAKAGPARPPAQPVEQRPRRYMVAVLPPQQLAAAGIAAQPLDMATLEKLLEGEPGVCVHRRVPASPRDSTTAARRMPFPDIIVAEMTYEQAGALRRQLPQLHLERDRLLTYSGADRPADRLSDPALVMPAGEEIDFTFLVQDTDGRPVPNAAVFVTGSGWPAHAVTGAEGRATVTLVGETPETIRSVVVRPQDGQWTARLERPALSVAHDNLVTLHSLSETFPGFPDQQTFGWGQQAMHLHRLPPTFRGGGVKVAIIDSGAAADHPDLRGELNDGVDLVDRRERGWTVDTVHRGSYSAGVITAADNGCGVVGIAVESLVHACKIFPNGRYSDLIEALDHCIEAEIDVVALGLGGSRPSPLVAAKIDQARHAGVACVVGAGDDGGPVAFPGNLPTVLTVAALGRTGTFPPDTSHAAEVFGPQTGEGYFSPRFTCHGSEVDVCAPGVAVLTVAPPDDYTVRDGTSLAAAHVTGLAALALAHHGDFRNGLGRQRGAARVDHLFQLIKSTCTPLDLGDPHRTGAGLPDALRLLGPALAGIPELPSEVLNLLDRLTAEMIQAGLLPSAPTPAPEAATAPVLAAMPPIAPGPGPAAPGQTAPGQTALAWLAEEMRIAGLLVEGPPDPLE</sequence>
<dbReference type="InterPro" id="IPR015500">
    <property type="entry name" value="Peptidase_S8_subtilisin-rel"/>
</dbReference>
<dbReference type="Proteomes" id="UP000236723">
    <property type="component" value="Unassembled WGS sequence"/>
</dbReference>
<feature type="domain" description="Peptidase S8/S53" evidence="7">
    <location>
        <begin position="270"/>
        <end position="504"/>
    </location>
</feature>
<keyword evidence="3" id="KW-0378">Hydrolase</keyword>
<feature type="region of interest" description="Disordered" evidence="6">
    <location>
        <begin position="1"/>
        <end position="39"/>
    </location>
</feature>
<keyword evidence="9" id="KW-1185">Reference proteome</keyword>
<gene>
    <name evidence="8" type="ORF">SAMN04489712_103317</name>
</gene>
<accession>A0A1H5XMC4</accession>
<evidence type="ECO:0000256" key="2">
    <source>
        <dbReference type="ARBA" id="ARBA00022670"/>
    </source>
</evidence>
<keyword evidence="4" id="KW-0720">Serine protease</keyword>
<dbReference type="InterPro" id="IPR008964">
    <property type="entry name" value="Invasin/intimin_cell_adhesion"/>
</dbReference>
<evidence type="ECO:0000256" key="1">
    <source>
        <dbReference type="ARBA" id="ARBA00011073"/>
    </source>
</evidence>
<dbReference type="PRINTS" id="PR00723">
    <property type="entry name" value="SUBTILISIN"/>
</dbReference>
<dbReference type="InterPro" id="IPR050131">
    <property type="entry name" value="Peptidase_S8_subtilisin-like"/>
</dbReference>
<dbReference type="InterPro" id="IPR036852">
    <property type="entry name" value="Peptidase_S8/S53_dom_sf"/>
</dbReference>
<evidence type="ECO:0000259" key="7">
    <source>
        <dbReference type="Pfam" id="PF00082"/>
    </source>
</evidence>
<dbReference type="AlphaFoldDB" id="A0A1H5XMC4"/>
<comment type="similarity">
    <text evidence="1 5">Belongs to the peptidase S8 family.</text>
</comment>